<evidence type="ECO:0000313" key="2">
    <source>
        <dbReference type="Proteomes" id="UP000321901"/>
    </source>
</evidence>
<evidence type="ECO:0000313" key="1">
    <source>
        <dbReference type="EMBL" id="GEN85228.1"/>
    </source>
</evidence>
<accession>A0A511ZCQ3</accession>
<dbReference type="EMBL" id="BJYL01000068">
    <property type="protein sequence ID" value="GEN85228.1"/>
    <property type="molecule type" value="Genomic_DNA"/>
</dbReference>
<protein>
    <submittedName>
        <fullName evidence="1">Uncharacterized protein</fullName>
    </submittedName>
</protein>
<gene>
    <name evidence="1" type="ORF">SLU01_35400</name>
</gene>
<proteinExistence type="predicted"/>
<sequence length="60" mass="6667">MYKRELSRACGCASKADGRTSKAEGRASKMARPDSKEPYLFCFFYAGNHDLSLLGALYIL</sequence>
<keyword evidence="2" id="KW-1185">Reference proteome</keyword>
<name>A0A511ZCQ3_9BACL</name>
<dbReference type="AlphaFoldDB" id="A0A511ZCQ3"/>
<organism evidence="1 2">
    <name type="scientific">Sporosarcina luteola</name>
    <dbReference type="NCBI Taxonomy" id="582850"/>
    <lineage>
        <taxon>Bacteria</taxon>
        <taxon>Bacillati</taxon>
        <taxon>Bacillota</taxon>
        <taxon>Bacilli</taxon>
        <taxon>Bacillales</taxon>
        <taxon>Caryophanaceae</taxon>
        <taxon>Sporosarcina</taxon>
    </lineage>
</organism>
<comment type="caution">
    <text evidence="1">The sequence shown here is derived from an EMBL/GenBank/DDBJ whole genome shotgun (WGS) entry which is preliminary data.</text>
</comment>
<dbReference type="Proteomes" id="UP000321901">
    <property type="component" value="Unassembled WGS sequence"/>
</dbReference>
<reference evidence="1 2" key="1">
    <citation type="submission" date="2019-07" db="EMBL/GenBank/DDBJ databases">
        <title>Whole genome shotgun sequence of Sporosarcina luteola NBRC 105378.</title>
        <authorList>
            <person name="Hosoyama A."/>
            <person name="Uohara A."/>
            <person name="Ohji S."/>
            <person name="Ichikawa N."/>
        </authorList>
    </citation>
    <scope>NUCLEOTIDE SEQUENCE [LARGE SCALE GENOMIC DNA]</scope>
    <source>
        <strain evidence="1 2">NBRC 105378</strain>
    </source>
</reference>